<dbReference type="InterPro" id="IPR040079">
    <property type="entry name" value="Glutathione_S-Trfase"/>
</dbReference>
<dbReference type="PANTHER" id="PTHR43968:SF6">
    <property type="entry name" value="GLUTATHIONE S-TRANSFERASE OMEGA"/>
    <property type="match status" value="1"/>
</dbReference>
<keyword evidence="3" id="KW-0808">Transferase</keyword>
<dbReference type="InterPro" id="IPR004045">
    <property type="entry name" value="Glutathione_S-Trfase_N"/>
</dbReference>
<dbReference type="EMBL" id="QQOH01000003">
    <property type="protein sequence ID" value="RDE19659.1"/>
    <property type="molecule type" value="Genomic_DNA"/>
</dbReference>
<dbReference type="Gene3D" id="3.40.30.10">
    <property type="entry name" value="Glutaredoxin"/>
    <property type="match status" value="1"/>
</dbReference>
<dbReference type="CDD" id="cd00570">
    <property type="entry name" value="GST_N_family"/>
    <property type="match status" value="1"/>
</dbReference>
<dbReference type="Gene3D" id="1.20.1050.10">
    <property type="match status" value="1"/>
</dbReference>
<proteinExistence type="predicted"/>
<protein>
    <submittedName>
        <fullName evidence="3">Glutathione S-transferase family protein</fullName>
    </submittedName>
</protein>
<reference evidence="3 4" key="1">
    <citation type="submission" date="2018-07" db="EMBL/GenBank/DDBJ databases">
        <title>Motiliproteus coralliicola sp. nov., a bacterium isolated from Coral.</title>
        <authorList>
            <person name="Wang G."/>
        </authorList>
    </citation>
    <scope>NUCLEOTIDE SEQUENCE [LARGE SCALE GENOMIC DNA]</scope>
    <source>
        <strain evidence="3 4">C34</strain>
    </source>
</reference>
<dbReference type="GO" id="GO:0005737">
    <property type="term" value="C:cytoplasm"/>
    <property type="evidence" value="ECO:0007669"/>
    <property type="project" value="TreeGrafter"/>
</dbReference>
<organism evidence="3 4">
    <name type="scientific">Motiliproteus coralliicola</name>
    <dbReference type="NCBI Taxonomy" id="2283196"/>
    <lineage>
        <taxon>Bacteria</taxon>
        <taxon>Pseudomonadati</taxon>
        <taxon>Pseudomonadota</taxon>
        <taxon>Gammaproteobacteria</taxon>
        <taxon>Oceanospirillales</taxon>
        <taxon>Oceanospirillaceae</taxon>
        <taxon>Motiliproteus</taxon>
    </lineage>
</organism>
<feature type="domain" description="GST N-terminal" evidence="1">
    <location>
        <begin position="1"/>
        <end position="76"/>
    </location>
</feature>
<dbReference type="SUPFAM" id="SSF47616">
    <property type="entry name" value="GST C-terminal domain-like"/>
    <property type="match status" value="1"/>
</dbReference>
<evidence type="ECO:0000259" key="2">
    <source>
        <dbReference type="PROSITE" id="PS50405"/>
    </source>
</evidence>
<dbReference type="PROSITE" id="PS50405">
    <property type="entry name" value="GST_CTER"/>
    <property type="match status" value="1"/>
</dbReference>
<sequence length="211" mass="24109">MKLYGFAISNFYNIVKLGLLEKQFEFEEIPTPPSNQAELLAHSPMGKIPFFQHGNCFLSESQAILFYLELLKPNPRLYPVEPERGARAQQIHQFIDLYVDPEARVLLNAMRNPEQVDNAQIKTCCERLVYNIQALSQLVEFAPFIAGEKLSHADLAAFMTLNFAQSMMQRFSDQDPLARLSGVGAYMDMMEQRDSCQRVLADQQQALANWL</sequence>
<name>A0A369WER9_9GAMM</name>
<evidence type="ECO:0000259" key="1">
    <source>
        <dbReference type="PROSITE" id="PS50404"/>
    </source>
</evidence>
<dbReference type="SFLD" id="SFLDS00019">
    <property type="entry name" value="Glutathione_Transferase_(cytos"/>
    <property type="match status" value="1"/>
</dbReference>
<keyword evidence="4" id="KW-1185">Reference proteome</keyword>
<dbReference type="RefSeq" id="WP_114696005.1">
    <property type="nucleotide sequence ID" value="NZ_QQOH01000003.1"/>
</dbReference>
<comment type="caution">
    <text evidence="3">The sequence shown here is derived from an EMBL/GenBank/DDBJ whole genome shotgun (WGS) entry which is preliminary data.</text>
</comment>
<dbReference type="PROSITE" id="PS50404">
    <property type="entry name" value="GST_NTER"/>
    <property type="match status" value="1"/>
</dbReference>
<dbReference type="InterPro" id="IPR036282">
    <property type="entry name" value="Glutathione-S-Trfase_C_sf"/>
</dbReference>
<dbReference type="OrthoDB" id="9782992at2"/>
<gene>
    <name evidence="3" type="ORF">DV711_12310</name>
</gene>
<accession>A0A369WER9</accession>
<feature type="domain" description="GST C-terminal" evidence="2">
    <location>
        <begin position="81"/>
        <end position="209"/>
    </location>
</feature>
<dbReference type="PANTHER" id="PTHR43968">
    <property type="match status" value="1"/>
</dbReference>
<dbReference type="AlphaFoldDB" id="A0A369WER9"/>
<dbReference type="InterPro" id="IPR036249">
    <property type="entry name" value="Thioredoxin-like_sf"/>
</dbReference>
<dbReference type="InterPro" id="IPR010987">
    <property type="entry name" value="Glutathione-S-Trfase_C-like"/>
</dbReference>
<dbReference type="GO" id="GO:0016740">
    <property type="term" value="F:transferase activity"/>
    <property type="evidence" value="ECO:0007669"/>
    <property type="project" value="UniProtKB-KW"/>
</dbReference>
<dbReference type="InterPro" id="IPR050983">
    <property type="entry name" value="GST_Omega/HSP26"/>
</dbReference>
<dbReference type="Proteomes" id="UP000253769">
    <property type="component" value="Unassembled WGS sequence"/>
</dbReference>
<dbReference type="Pfam" id="PF13417">
    <property type="entry name" value="GST_N_3"/>
    <property type="match status" value="1"/>
</dbReference>
<evidence type="ECO:0000313" key="4">
    <source>
        <dbReference type="Proteomes" id="UP000253769"/>
    </source>
</evidence>
<evidence type="ECO:0000313" key="3">
    <source>
        <dbReference type="EMBL" id="RDE19659.1"/>
    </source>
</evidence>
<dbReference type="SUPFAM" id="SSF52833">
    <property type="entry name" value="Thioredoxin-like"/>
    <property type="match status" value="1"/>
</dbReference>